<keyword evidence="5" id="KW-0418">Kinase</keyword>
<dbReference type="RefSeq" id="WP_252767691.1">
    <property type="nucleotide sequence ID" value="NZ_JAMXMC010000001.1"/>
</dbReference>
<keyword evidence="3" id="KW-0597">Phosphoprotein</keyword>
<dbReference type="InterPro" id="IPR036097">
    <property type="entry name" value="HisK_dim/P_sf"/>
</dbReference>
<dbReference type="PANTHER" id="PTHR43711">
    <property type="entry name" value="TWO-COMPONENT HISTIDINE KINASE"/>
    <property type="match status" value="1"/>
</dbReference>
<comment type="caution">
    <text evidence="9">The sequence shown here is derived from an EMBL/GenBank/DDBJ whole genome shotgun (WGS) entry which is preliminary data.</text>
</comment>
<protein>
    <recommendedName>
        <fullName evidence="2">histidine kinase</fullName>
        <ecNumber evidence="2">2.7.13.3</ecNumber>
    </recommendedName>
</protein>
<dbReference type="SUPFAM" id="SSF55874">
    <property type="entry name" value="ATPase domain of HSP90 chaperone/DNA topoisomerase II/histidine kinase"/>
    <property type="match status" value="1"/>
</dbReference>
<keyword evidence="7" id="KW-0812">Transmembrane</keyword>
<dbReference type="GO" id="GO:0005524">
    <property type="term" value="F:ATP binding"/>
    <property type="evidence" value="ECO:0007669"/>
    <property type="project" value="UniProtKB-KW"/>
</dbReference>
<evidence type="ECO:0000256" key="3">
    <source>
        <dbReference type="ARBA" id="ARBA00022553"/>
    </source>
</evidence>
<dbReference type="SUPFAM" id="SSF47384">
    <property type="entry name" value="Homodimeric domain of signal transducing histidine kinase"/>
    <property type="match status" value="1"/>
</dbReference>
<evidence type="ECO:0000256" key="1">
    <source>
        <dbReference type="ARBA" id="ARBA00000085"/>
    </source>
</evidence>
<keyword evidence="7" id="KW-0472">Membrane</keyword>
<dbReference type="Pfam" id="PF22588">
    <property type="entry name" value="dCache_1_like"/>
    <property type="match status" value="1"/>
</dbReference>
<evidence type="ECO:0000256" key="4">
    <source>
        <dbReference type="ARBA" id="ARBA00022679"/>
    </source>
</evidence>
<keyword evidence="6" id="KW-0902">Two-component regulatory system</keyword>
<keyword evidence="9" id="KW-0547">Nucleotide-binding</keyword>
<dbReference type="Gene3D" id="3.30.450.20">
    <property type="entry name" value="PAS domain"/>
    <property type="match status" value="2"/>
</dbReference>
<dbReference type="CDD" id="cd12914">
    <property type="entry name" value="PDC1_DGC_like"/>
    <property type="match status" value="1"/>
</dbReference>
<dbReference type="Gene3D" id="3.30.565.10">
    <property type="entry name" value="Histidine kinase-like ATPase, C-terminal domain"/>
    <property type="match status" value="1"/>
</dbReference>
<dbReference type="SMART" id="SM00387">
    <property type="entry name" value="HATPase_c"/>
    <property type="match status" value="1"/>
</dbReference>
<dbReference type="InterPro" id="IPR054327">
    <property type="entry name" value="His-kinase-like_sensor"/>
</dbReference>
<proteinExistence type="predicted"/>
<dbReference type="SMART" id="SM00388">
    <property type="entry name" value="HisKA"/>
    <property type="match status" value="1"/>
</dbReference>
<dbReference type="Pfam" id="PF02518">
    <property type="entry name" value="HATPase_c"/>
    <property type="match status" value="1"/>
</dbReference>
<dbReference type="CDD" id="cd00082">
    <property type="entry name" value="HisKA"/>
    <property type="match status" value="1"/>
</dbReference>
<evidence type="ECO:0000313" key="10">
    <source>
        <dbReference type="Proteomes" id="UP001204851"/>
    </source>
</evidence>
<comment type="catalytic activity">
    <reaction evidence="1">
        <text>ATP + protein L-histidine = ADP + protein N-phospho-L-histidine.</text>
        <dbReference type="EC" id="2.7.13.3"/>
    </reaction>
</comment>
<feature type="transmembrane region" description="Helical" evidence="7">
    <location>
        <begin position="302"/>
        <end position="325"/>
    </location>
</feature>
<accession>A0ABT1BG76</accession>
<keyword evidence="9" id="KW-0067">ATP-binding</keyword>
<dbReference type="Proteomes" id="UP001204851">
    <property type="component" value="Unassembled WGS sequence"/>
</dbReference>
<dbReference type="InterPro" id="IPR050736">
    <property type="entry name" value="Sensor_HK_Regulatory"/>
</dbReference>
<evidence type="ECO:0000256" key="7">
    <source>
        <dbReference type="SAM" id="Phobius"/>
    </source>
</evidence>
<dbReference type="InterPro" id="IPR005467">
    <property type="entry name" value="His_kinase_dom"/>
</dbReference>
<evidence type="ECO:0000256" key="5">
    <source>
        <dbReference type="ARBA" id="ARBA00022777"/>
    </source>
</evidence>
<keyword evidence="4" id="KW-0808">Transferase</keyword>
<feature type="domain" description="Histidine kinase" evidence="8">
    <location>
        <begin position="355"/>
        <end position="571"/>
    </location>
</feature>
<organism evidence="9 10">
    <name type="scientific">Ideonella oryzae</name>
    <dbReference type="NCBI Taxonomy" id="2937441"/>
    <lineage>
        <taxon>Bacteria</taxon>
        <taxon>Pseudomonadati</taxon>
        <taxon>Pseudomonadota</taxon>
        <taxon>Betaproteobacteria</taxon>
        <taxon>Burkholderiales</taxon>
        <taxon>Sphaerotilaceae</taxon>
        <taxon>Ideonella</taxon>
    </lineage>
</organism>
<keyword evidence="10" id="KW-1185">Reference proteome</keyword>
<dbReference type="PROSITE" id="PS50109">
    <property type="entry name" value="HIS_KIN"/>
    <property type="match status" value="1"/>
</dbReference>
<dbReference type="Pfam" id="PF00512">
    <property type="entry name" value="HisKA"/>
    <property type="match status" value="1"/>
</dbReference>
<dbReference type="CDD" id="cd16922">
    <property type="entry name" value="HATPase_EvgS-ArcB-TorS-like"/>
    <property type="match status" value="1"/>
</dbReference>
<evidence type="ECO:0000256" key="2">
    <source>
        <dbReference type="ARBA" id="ARBA00012438"/>
    </source>
</evidence>
<dbReference type="InterPro" id="IPR004358">
    <property type="entry name" value="Sig_transdc_His_kin-like_C"/>
</dbReference>
<dbReference type="Gene3D" id="1.10.287.130">
    <property type="match status" value="1"/>
</dbReference>
<evidence type="ECO:0000259" key="8">
    <source>
        <dbReference type="PROSITE" id="PS50109"/>
    </source>
</evidence>
<gene>
    <name evidence="9" type="ORF">M0L44_00710</name>
</gene>
<name>A0ABT1BG76_9BURK</name>
<keyword evidence="7" id="KW-1133">Transmembrane helix</keyword>
<dbReference type="CDD" id="cd12915">
    <property type="entry name" value="PDC2_DGC_like"/>
    <property type="match status" value="1"/>
</dbReference>
<dbReference type="InterPro" id="IPR003661">
    <property type="entry name" value="HisK_dim/P_dom"/>
</dbReference>
<evidence type="ECO:0000256" key="6">
    <source>
        <dbReference type="ARBA" id="ARBA00023012"/>
    </source>
</evidence>
<sequence>MPHRTPPSSRLRLSVMAGAFAALLLVIVWLSVIAVLASKHNDALEAERRQNVNVANVLGEQTLRVIATLDQACRRVGDAVVEQPDQVPDLVRFANETGMAPRILAQLSLIDASGRFVGSNLDPDGSKSKHVDLSTREHVRVHLDPATLPKDMPQLISEGLFIGKPVLGKVSGKWTIQLSRRISDAQGHTLGVVVASLDPSYFEDVYRGVDVGPQGAVALIGADLNLRVRVMGGQSKGMGTQLTQSPMQSHLAEAAGSYLAPSSTDGLTRLTAYRRVANYPLDVTVGTSLEDALAAWRNTRSVMLTLTAVLSGVVLVATVSFVIGLRRLERTNDALRMSEAQAQAASRAKSEFLAAISHELRTPLTSIRGFAELMELRLEQPKFREQAGLIRKGAEHLNELLTEILDFTKLEAGAMPLNAEPVALRSLIDGTANFFAIAAAAKGLNLEAHVADNVPEQLSCDGLRLKQILNNLLSNAVKFTPEGQIQLLVEQDNAQVLFHVKDTGPGIPLEMQEAVFERFRQGNARVSYEHGGTGLGLALARGLAELMKGSLTLVSRPGEGACFTLSLPTNPG</sequence>
<evidence type="ECO:0000313" key="9">
    <source>
        <dbReference type="EMBL" id="MCO5975241.1"/>
    </source>
</evidence>
<reference evidence="9 10" key="1">
    <citation type="submission" date="2022-06" db="EMBL/GenBank/DDBJ databases">
        <title>Ideonella sp. NS12-5 Genome sequencing and assembly.</title>
        <authorList>
            <person name="Jung Y."/>
        </authorList>
    </citation>
    <scope>NUCLEOTIDE SEQUENCE [LARGE SCALE GENOMIC DNA]</scope>
    <source>
        <strain evidence="9 10">NS12-5</strain>
    </source>
</reference>
<dbReference type="EC" id="2.7.13.3" evidence="2"/>
<dbReference type="EMBL" id="JAMXMC010000001">
    <property type="protein sequence ID" value="MCO5975241.1"/>
    <property type="molecule type" value="Genomic_DNA"/>
</dbReference>
<dbReference type="InterPro" id="IPR003594">
    <property type="entry name" value="HATPase_dom"/>
</dbReference>
<dbReference type="InterPro" id="IPR036890">
    <property type="entry name" value="HATPase_C_sf"/>
</dbReference>
<dbReference type="PANTHER" id="PTHR43711:SF26">
    <property type="entry name" value="SENSOR HISTIDINE KINASE RCSC"/>
    <property type="match status" value="1"/>
</dbReference>
<dbReference type="PRINTS" id="PR00344">
    <property type="entry name" value="BCTRLSENSOR"/>
</dbReference>